<proteinExistence type="predicted"/>
<protein>
    <submittedName>
        <fullName evidence="2">Uncharacterized protein</fullName>
    </submittedName>
</protein>
<reference evidence="2" key="1">
    <citation type="journal article" date="2005" name="BMC Biol.">
        <title>The sequence of rice chromosomes 11 and 12, rich in disease resistance genes and recent gene duplications.</title>
        <authorList>
            <consortium name="The rice chromosomes 11 and 12 sequencing consortia"/>
        </authorList>
    </citation>
    <scope>NUCLEOTIDE SEQUENCE [LARGE SCALE GENOMIC DNA]</scope>
</reference>
<reference evidence="2" key="2">
    <citation type="submission" date="2005-04" db="EMBL/GenBank/DDBJ databases">
        <authorList>
            <person name="Buell C.R."/>
            <person name="Wing R.A."/>
            <person name="McCombie W.A."/>
            <person name="Ouyang S."/>
        </authorList>
    </citation>
    <scope>NUCLEOTIDE SEQUENCE</scope>
</reference>
<gene>
    <name evidence="2" type="ordered locus">LOC_Os12g30110</name>
</gene>
<feature type="compositionally biased region" description="Basic residues" evidence="1">
    <location>
        <begin position="104"/>
        <end position="113"/>
    </location>
</feature>
<accession>Q2QQR6</accession>
<feature type="region of interest" description="Disordered" evidence="1">
    <location>
        <begin position="1"/>
        <end position="20"/>
    </location>
</feature>
<feature type="compositionally biased region" description="Polar residues" evidence="1">
    <location>
        <begin position="1"/>
        <end position="16"/>
    </location>
</feature>
<sequence length="113" mass="12431">MASHSCPNTSNSNGALTYSREAGKGCSNEKPFLLLQKMTPKYQNGKFRSLPPNGSLLHLDSVSGKRCSNEQYKIKYNTLTQIFLSVTASNKPRNSGPSQGSHLNRTKKCPIEI</sequence>
<feature type="region of interest" description="Disordered" evidence="1">
    <location>
        <begin position="89"/>
        <end position="113"/>
    </location>
</feature>
<reference evidence="2" key="3">
    <citation type="submission" date="2006-01" db="EMBL/GenBank/DDBJ databases">
        <authorList>
            <person name="Buell R."/>
        </authorList>
    </citation>
    <scope>NUCLEOTIDE SEQUENCE</scope>
</reference>
<dbReference type="EMBL" id="DP000011">
    <property type="protein sequence ID" value="ABA98535.1"/>
    <property type="molecule type" value="Genomic_DNA"/>
</dbReference>
<evidence type="ECO:0000256" key="1">
    <source>
        <dbReference type="SAM" id="MobiDB-lite"/>
    </source>
</evidence>
<dbReference type="AlphaFoldDB" id="Q2QQR6"/>
<feature type="compositionally biased region" description="Polar residues" evidence="1">
    <location>
        <begin position="89"/>
        <end position="103"/>
    </location>
</feature>
<organism evidence="2">
    <name type="scientific">Oryza sativa subsp. japonica</name>
    <name type="common">Rice</name>
    <dbReference type="NCBI Taxonomy" id="39947"/>
    <lineage>
        <taxon>Eukaryota</taxon>
        <taxon>Viridiplantae</taxon>
        <taxon>Streptophyta</taxon>
        <taxon>Embryophyta</taxon>
        <taxon>Tracheophyta</taxon>
        <taxon>Spermatophyta</taxon>
        <taxon>Magnoliopsida</taxon>
        <taxon>Liliopsida</taxon>
        <taxon>Poales</taxon>
        <taxon>Poaceae</taxon>
        <taxon>BOP clade</taxon>
        <taxon>Oryzoideae</taxon>
        <taxon>Oryzeae</taxon>
        <taxon>Oryzinae</taxon>
        <taxon>Oryza</taxon>
        <taxon>Oryza sativa</taxon>
    </lineage>
</organism>
<evidence type="ECO:0000313" key="2">
    <source>
        <dbReference type="EMBL" id="ABA98535.1"/>
    </source>
</evidence>
<name>Q2QQR6_ORYSJ</name>